<gene>
    <name evidence="1" type="ORF">JCM19294_718</name>
</gene>
<proteinExistence type="predicted"/>
<dbReference type="EMBL" id="BBML01000009">
    <property type="protein sequence ID" value="GAK98085.1"/>
    <property type="molecule type" value="Genomic_DNA"/>
</dbReference>
<reference evidence="1" key="1">
    <citation type="journal article" date="2014" name="Genome Announc.">
        <title>Draft Genome Sequences of Marine Flavobacterium Nonlabens Strains NR17, NR24, NR27, NR32, NR33, and Ara13.</title>
        <authorList>
            <person name="Nakanishi M."/>
            <person name="Meirelles P."/>
            <person name="Suzuki R."/>
            <person name="Takatani N."/>
            <person name="Mino S."/>
            <person name="Suda W."/>
            <person name="Oshima K."/>
            <person name="Hattori M."/>
            <person name="Ohkuma M."/>
            <person name="Hosokawa M."/>
            <person name="Miyashita K."/>
            <person name="Thompson F.L."/>
            <person name="Niwa A."/>
            <person name="Sawabe T."/>
            <person name="Sawabe T."/>
        </authorList>
    </citation>
    <scope>NUCLEOTIDE SEQUENCE [LARGE SCALE GENOMIC DNA]</scope>
    <source>
        <strain evidence="1">JCM 19294</strain>
    </source>
</reference>
<evidence type="ECO:0000313" key="1">
    <source>
        <dbReference type="EMBL" id="GAK98085.1"/>
    </source>
</evidence>
<accession>A0A090Q526</accession>
<dbReference type="AlphaFoldDB" id="A0A090Q526"/>
<comment type="caution">
    <text evidence="1">The sequence shown here is derived from an EMBL/GenBank/DDBJ whole genome shotgun (WGS) entry which is preliminary data.</text>
</comment>
<keyword evidence="2" id="KW-1185">Reference proteome</keyword>
<name>A0A090Q526_9FLAO</name>
<dbReference type="eggNOG" id="COG3595">
    <property type="taxonomic scope" value="Bacteria"/>
</dbReference>
<organism evidence="1 2">
    <name type="scientific">Nonlabens tegetincola</name>
    <dbReference type="NCBI Taxonomy" id="323273"/>
    <lineage>
        <taxon>Bacteria</taxon>
        <taxon>Pseudomonadati</taxon>
        <taxon>Bacteroidota</taxon>
        <taxon>Flavobacteriia</taxon>
        <taxon>Flavobacteriales</taxon>
        <taxon>Flavobacteriaceae</taxon>
        <taxon>Nonlabens</taxon>
    </lineage>
</organism>
<protein>
    <recommendedName>
        <fullName evidence="3">Adhesin domain-containing protein</fullName>
    </recommendedName>
</protein>
<dbReference type="STRING" id="319236.BST91_04850"/>
<evidence type="ECO:0008006" key="3">
    <source>
        <dbReference type="Google" id="ProtNLM"/>
    </source>
</evidence>
<evidence type="ECO:0000313" key="2">
    <source>
        <dbReference type="Proteomes" id="UP000029221"/>
    </source>
</evidence>
<dbReference type="Proteomes" id="UP000029221">
    <property type="component" value="Unassembled WGS sequence"/>
</dbReference>
<sequence>MLQVENSFGNVSMTTWDKAQIDIKVVVEVSGDDEDDVVEKLREINVDFDTSSSRVIARTDADFSNRNQSSSIWNALFSSNSNRVTNMKIDYIIKLPKTADIDIANDYGNVEIDDLFGHAKIQCDFGRIDIGNLHHEDNLLKFDYSKNCHFDYIKSATIRADFSGFELEKAEKIEFSGDYTTGKFGEVDQLNFRNDFTTVQIESVRTVTGRGDYSTVKIDNVSEYVNLNTEFGSARIRELGRNFKEAILRAEYTKVDVGVNKDASFTFDIDTEFAGINLSNDIITTRSNKDMTDKSKAGHYGSSSASSTININSSFGGVSLKIN</sequence>